<reference evidence="2" key="2">
    <citation type="submission" date="2019-07" db="EMBL/GenBank/DDBJ databases">
        <authorList>
            <person name="Seetharam A."/>
            <person name="Woodhouse M."/>
            <person name="Cannon E."/>
        </authorList>
    </citation>
    <scope>NUCLEOTIDE SEQUENCE [LARGE SCALE GENOMIC DNA]</scope>
    <source>
        <strain evidence="2">cv. B73</strain>
    </source>
</reference>
<evidence type="ECO:0000313" key="3">
    <source>
        <dbReference type="Proteomes" id="UP000007305"/>
    </source>
</evidence>
<dbReference type="AlphaFoldDB" id="A0A804PGE5"/>
<sequence>MNRKWKKGKQISCKNREMNLNVEKRDTTPASNGPWKKAETKHGKSKRQKKREKKKLEHLILISTIFIVRKGQAKKMVRNFASLILGIDERSLSCVLFISLPLNNS</sequence>
<reference evidence="2" key="3">
    <citation type="submission" date="2021-05" db="UniProtKB">
        <authorList>
            <consortium name="EnsemblPlants"/>
        </authorList>
    </citation>
    <scope>IDENTIFICATION</scope>
    <source>
        <strain evidence="2">cv. B73</strain>
    </source>
</reference>
<evidence type="ECO:0000256" key="1">
    <source>
        <dbReference type="SAM" id="MobiDB-lite"/>
    </source>
</evidence>
<feature type="region of interest" description="Disordered" evidence="1">
    <location>
        <begin position="1"/>
        <end position="53"/>
    </location>
</feature>
<dbReference type="InParanoid" id="A0A804PGE5"/>
<dbReference type="EnsemblPlants" id="Zm00001eb237830_T001">
    <property type="protein sequence ID" value="Zm00001eb237830_P001"/>
    <property type="gene ID" value="Zm00001eb237830"/>
</dbReference>
<dbReference type="Gramene" id="Zm00001eb237830_T001">
    <property type="protein sequence ID" value="Zm00001eb237830_P001"/>
    <property type="gene ID" value="Zm00001eb237830"/>
</dbReference>
<dbReference type="Proteomes" id="UP000007305">
    <property type="component" value="Chromosome 5"/>
</dbReference>
<proteinExistence type="predicted"/>
<feature type="compositionally biased region" description="Basic and acidic residues" evidence="1">
    <location>
        <begin position="14"/>
        <end position="27"/>
    </location>
</feature>
<reference evidence="3" key="1">
    <citation type="journal article" date="2009" name="Science">
        <title>The B73 maize genome: complexity, diversity, and dynamics.</title>
        <authorList>
            <person name="Schnable P.S."/>
            <person name="Ware D."/>
            <person name="Fulton R.S."/>
            <person name="Stein J.C."/>
            <person name="Wei F."/>
            <person name="Pasternak S."/>
            <person name="Liang C."/>
            <person name="Zhang J."/>
            <person name="Fulton L."/>
            <person name="Graves T.A."/>
            <person name="Minx P."/>
            <person name="Reily A.D."/>
            <person name="Courtney L."/>
            <person name="Kruchowski S.S."/>
            <person name="Tomlinson C."/>
            <person name="Strong C."/>
            <person name="Delehaunty K."/>
            <person name="Fronick C."/>
            <person name="Courtney B."/>
            <person name="Rock S.M."/>
            <person name="Belter E."/>
            <person name="Du F."/>
            <person name="Kim K."/>
            <person name="Abbott R.M."/>
            <person name="Cotton M."/>
            <person name="Levy A."/>
            <person name="Marchetto P."/>
            <person name="Ochoa K."/>
            <person name="Jackson S.M."/>
            <person name="Gillam B."/>
            <person name="Chen W."/>
            <person name="Yan L."/>
            <person name="Higginbotham J."/>
            <person name="Cardenas M."/>
            <person name="Waligorski J."/>
            <person name="Applebaum E."/>
            <person name="Phelps L."/>
            <person name="Falcone J."/>
            <person name="Kanchi K."/>
            <person name="Thane T."/>
            <person name="Scimone A."/>
            <person name="Thane N."/>
            <person name="Henke J."/>
            <person name="Wang T."/>
            <person name="Ruppert J."/>
            <person name="Shah N."/>
            <person name="Rotter K."/>
            <person name="Hodges J."/>
            <person name="Ingenthron E."/>
            <person name="Cordes M."/>
            <person name="Kohlberg S."/>
            <person name="Sgro J."/>
            <person name="Delgado B."/>
            <person name="Mead K."/>
            <person name="Chinwalla A."/>
            <person name="Leonard S."/>
            <person name="Crouse K."/>
            <person name="Collura K."/>
            <person name="Kudrna D."/>
            <person name="Currie J."/>
            <person name="He R."/>
            <person name="Angelova A."/>
            <person name="Rajasekar S."/>
            <person name="Mueller T."/>
            <person name="Lomeli R."/>
            <person name="Scara G."/>
            <person name="Ko A."/>
            <person name="Delaney K."/>
            <person name="Wissotski M."/>
            <person name="Lopez G."/>
            <person name="Campos D."/>
            <person name="Braidotti M."/>
            <person name="Ashley E."/>
            <person name="Golser W."/>
            <person name="Kim H."/>
            <person name="Lee S."/>
            <person name="Lin J."/>
            <person name="Dujmic Z."/>
            <person name="Kim W."/>
            <person name="Talag J."/>
            <person name="Zuccolo A."/>
            <person name="Fan C."/>
            <person name="Sebastian A."/>
            <person name="Kramer M."/>
            <person name="Spiegel L."/>
            <person name="Nascimento L."/>
            <person name="Zutavern T."/>
            <person name="Miller B."/>
            <person name="Ambroise C."/>
            <person name="Muller S."/>
            <person name="Spooner W."/>
            <person name="Narechania A."/>
            <person name="Ren L."/>
            <person name="Wei S."/>
            <person name="Kumari S."/>
            <person name="Faga B."/>
            <person name="Levy M.J."/>
            <person name="McMahan L."/>
            <person name="Van Buren P."/>
            <person name="Vaughn M.W."/>
            <person name="Ying K."/>
            <person name="Yeh C.-T."/>
            <person name="Emrich S.J."/>
            <person name="Jia Y."/>
            <person name="Kalyanaraman A."/>
            <person name="Hsia A.-P."/>
            <person name="Barbazuk W.B."/>
            <person name="Baucom R.S."/>
            <person name="Brutnell T.P."/>
            <person name="Carpita N.C."/>
            <person name="Chaparro C."/>
            <person name="Chia J.-M."/>
            <person name="Deragon J.-M."/>
            <person name="Estill J.C."/>
            <person name="Fu Y."/>
            <person name="Jeddeloh J.A."/>
            <person name="Han Y."/>
            <person name="Lee H."/>
            <person name="Li P."/>
            <person name="Lisch D.R."/>
            <person name="Liu S."/>
            <person name="Liu Z."/>
            <person name="Nagel D.H."/>
            <person name="McCann M.C."/>
            <person name="SanMiguel P."/>
            <person name="Myers A.M."/>
            <person name="Nettleton D."/>
            <person name="Nguyen J."/>
            <person name="Penning B.W."/>
            <person name="Ponnala L."/>
            <person name="Schneider K.L."/>
            <person name="Schwartz D.C."/>
            <person name="Sharma A."/>
            <person name="Soderlund C."/>
            <person name="Springer N.M."/>
            <person name="Sun Q."/>
            <person name="Wang H."/>
            <person name="Waterman M."/>
            <person name="Westerman R."/>
            <person name="Wolfgruber T.K."/>
            <person name="Yang L."/>
            <person name="Yu Y."/>
            <person name="Zhang L."/>
            <person name="Zhou S."/>
            <person name="Zhu Q."/>
            <person name="Bennetzen J.L."/>
            <person name="Dawe R.K."/>
            <person name="Jiang J."/>
            <person name="Jiang N."/>
            <person name="Presting G.G."/>
            <person name="Wessler S.R."/>
            <person name="Aluru S."/>
            <person name="Martienssen R.A."/>
            <person name="Clifton S.W."/>
            <person name="McCombie W.R."/>
            <person name="Wing R.A."/>
            <person name="Wilson R.K."/>
        </authorList>
    </citation>
    <scope>NUCLEOTIDE SEQUENCE [LARGE SCALE GENOMIC DNA]</scope>
    <source>
        <strain evidence="3">cv. B73</strain>
    </source>
</reference>
<accession>A0A804PGE5</accession>
<keyword evidence="3" id="KW-1185">Reference proteome</keyword>
<organism evidence="2 3">
    <name type="scientific">Zea mays</name>
    <name type="common">Maize</name>
    <dbReference type="NCBI Taxonomy" id="4577"/>
    <lineage>
        <taxon>Eukaryota</taxon>
        <taxon>Viridiplantae</taxon>
        <taxon>Streptophyta</taxon>
        <taxon>Embryophyta</taxon>
        <taxon>Tracheophyta</taxon>
        <taxon>Spermatophyta</taxon>
        <taxon>Magnoliopsida</taxon>
        <taxon>Liliopsida</taxon>
        <taxon>Poales</taxon>
        <taxon>Poaceae</taxon>
        <taxon>PACMAD clade</taxon>
        <taxon>Panicoideae</taxon>
        <taxon>Andropogonodae</taxon>
        <taxon>Andropogoneae</taxon>
        <taxon>Tripsacinae</taxon>
        <taxon>Zea</taxon>
    </lineage>
</organism>
<evidence type="ECO:0000313" key="2">
    <source>
        <dbReference type="EnsemblPlants" id="Zm00001eb237830_P001"/>
    </source>
</evidence>
<name>A0A804PGE5_MAIZE</name>
<protein>
    <submittedName>
        <fullName evidence="2">Uncharacterized protein</fullName>
    </submittedName>
</protein>
<feature type="compositionally biased region" description="Basic residues" evidence="1">
    <location>
        <begin position="43"/>
        <end position="53"/>
    </location>
</feature>